<dbReference type="InterPro" id="IPR001055">
    <property type="entry name" value="Adrenodoxin-like"/>
</dbReference>
<comment type="similarity">
    <text evidence="1">Belongs to the adrenodoxin/putidaredoxin family.</text>
</comment>
<dbReference type="Gene3D" id="3.10.20.30">
    <property type="match status" value="1"/>
</dbReference>
<organism evidence="8 9">
    <name type="scientific">Prosthecochloris vibrioformis</name>
    <name type="common">Chlorobium vibrioforme</name>
    <dbReference type="NCBI Taxonomy" id="1098"/>
    <lineage>
        <taxon>Bacteria</taxon>
        <taxon>Pseudomonadati</taxon>
        <taxon>Chlorobiota</taxon>
        <taxon>Chlorobiia</taxon>
        <taxon>Chlorobiales</taxon>
        <taxon>Chlorobiaceae</taxon>
        <taxon>Prosthecochloris</taxon>
    </lineage>
</organism>
<dbReference type="PANTHER" id="PTHR23426:SF65">
    <property type="entry name" value="FERREDOXIN-2, MITOCHONDRIAL"/>
    <property type="match status" value="1"/>
</dbReference>
<evidence type="ECO:0000259" key="7">
    <source>
        <dbReference type="PROSITE" id="PS51085"/>
    </source>
</evidence>
<dbReference type="EMBL" id="VDCI01000007">
    <property type="protein sequence ID" value="TNJ36192.1"/>
    <property type="molecule type" value="Genomic_DNA"/>
</dbReference>
<dbReference type="RefSeq" id="WP_139626728.1">
    <property type="nucleotide sequence ID" value="NZ_VDCI01000007.1"/>
</dbReference>
<dbReference type="Proteomes" id="UP000309544">
    <property type="component" value="Unassembled WGS sequence"/>
</dbReference>
<comment type="cofactor">
    <cofactor evidence="6">
        <name>[2Fe-2S] cluster</name>
        <dbReference type="ChEBI" id="CHEBI:190135"/>
    </cofactor>
</comment>
<dbReference type="CDD" id="cd00207">
    <property type="entry name" value="fer2"/>
    <property type="match status" value="1"/>
</dbReference>
<evidence type="ECO:0000256" key="4">
    <source>
        <dbReference type="ARBA" id="ARBA00023004"/>
    </source>
</evidence>
<protein>
    <submittedName>
        <fullName evidence="8">(2Fe-2S)-binding protein</fullName>
    </submittedName>
</protein>
<keyword evidence="9" id="KW-1185">Reference proteome</keyword>
<evidence type="ECO:0000313" key="8">
    <source>
        <dbReference type="EMBL" id="TNJ36192.1"/>
    </source>
</evidence>
<evidence type="ECO:0000313" key="9">
    <source>
        <dbReference type="Proteomes" id="UP000309544"/>
    </source>
</evidence>
<evidence type="ECO:0000256" key="6">
    <source>
        <dbReference type="ARBA" id="ARBA00034078"/>
    </source>
</evidence>
<dbReference type="Pfam" id="PF00111">
    <property type="entry name" value="Fer2"/>
    <property type="match status" value="1"/>
</dbReference>
<keyword evidence="2" id="KW-0001">2Fe-2S</keyword>
<comment type="caution">
    <text evidence="8">The sequence shown here is derived from an EMBL/GenBank/DDBJ whole genome shotgun (WGS) entry which is preliminary data.</text>
</comment>
<dbReference type="PROSITE" id="PS51085">
    <property type="entry name" value="2FE2S_FER_2"/>
    <property type="match status" value="1"/>
</dbReference>
<keyword evidence="5" id="KW-0411">Iron-sulfur</keyword>
<dbReference type="InterPro" id="IPR001041">
    <property type="entry name" value="2Fe-2S_ferredoxin-type"/>
</dbReference>
<feature type="domain" description="2Fe-2S ferredoxin-type" evidence="7">
    <location>
        <begin position="1"/>
        <end position="96"/>
    </location>
</feature>
<sequence>MNTIVINNATYRAEPGERLLDTARKHHVHIGYFCGGNGLCQTCYVKVTEGMENLSPLSEREKAMLSQHLIDEGIRVACLTTIDKPGTIKLVTTVEEVRIMVLEHPWEIIPYQAKMGWESLVKLPDTIAMQAGRFFEGKFDGAEVLRDVVHAITDGIDLLFRAFAPPEQPATVNRVKSRPEVDRQETGRPHFERLMETSRAQLLEEHSLTPIN</sequence>
<dbReference type="GO" id="GO:0140647">
    <property type="term" value="P:P450-containing electron transport chain"/>
    <property type="evidence" value="ECO:0007669"/>
    <property type="project" value="InterPro"/>
</dbReference>
<name>A0A5C4RYX8_PROVB</name>
<dbReference type="SUPFAM" id="SSF54292">
    <property type="entry name" value="2Fe-2S ferredoxin-like"/>
    <property type="match status" value="1"/>
</dbReference>
<dbReference type="InterPro" id="IPR036010">
    <property type="entry name" value="2Fe-2S_ferredoxin-like_sf"/>
</dbReference>
<evidence type="ECO:0000256" key="1">
    <source>
        <dbReference type="ARBA" id="ARBA00010914"/>
    </source>
</evidence>
<dbReference type="AlphaFoldDB" id="A0A5C4RYX8"/>
<gene>
    <name evidence="8" type="ORF">FGF68_08080</name>
</gene>
<evidence type="ECO:0000256" key="2">
    <source>
        <dbReference type="ARBA" id="ARBA00022714"/>
    </source>
</evidence>
<keyword evidence="4" id="KW-0408">Iron</keyword>
<accession>A0A5C4RYX8</accession>
<dbReference type="GO" id="GO:0046872">
    <property type="term" value="F:metal ion binding"/>
    <property type="evidence" value="ECO:0007669"/>
    <property type="project" value="UniProtKB-KW"/>
</dbReference>
<evidence type="ECO:0000256" key="5">
    <source>
        <dbReference type="ARBA" id="ARBA00023014"/>
    </source>
</evidence>
<dbReference type="GO" id="GO:0051537">
    <property type="term" value="F:2 iron, 2 sulfur cluster binding"/>
    <property type="evidence" value="ECO:0007669"/>
    <property type="project" value="UniProtKB-KW"/>
</dbReference>
<evidence type="ECO:0000256" key="3">
    <source>
        <dbReference type="ARBA" id="ARBA00022723"/>
    </source>
</evidence>
<reference evidence="8 9" key="1">
    <citation type="submission" date="2019-05" db="EMBL/GenBank/DDBJ databases">
        <title>Draft Whole-Genome sequence of the green sulfur bacterium Prosthecochloris vibrioformis DSM 260.</title>
        <authorList>
            <person name="Meyer T.E."/>
            <person name="Kyndt J.A."/>
        </authorList>
    </citation>
    <scope>NUCLEOTIDE SEQUENCE [LARGE SCALE GENOMIC DNA]</scope>
    <source>
        <strain evidence="8 9">DSM 260</strain>
    </source>
</reference>
<dbReference type="InterPro" id="IPR012675">
    <property type="entry name" value="Beta-grasp_dom_sf"/>
</dbReference>
<keyword evidence="3" id="KW-0479">Metal-binding</keyword>
<proteinExistence type="inferred from homology"/>
<dbReference type="GO" id="GO:0009055">
    <property type="term" value="F:electron transfer activity"/>
    <property type="evidence" value="ECO:0007669"/>
    <property type="project" value="TreeGrafter"/>
</dbReference>
<dbReference type="PANTHER" id="PTHR23426">
    <property type="entry name" value="FERREDOXIN/ADRENODOXIN"/>
    <property type="match status" value="1"/>
</dbReference>